<protein>
    <submittedName>
        <fullName evidence="8">Cytochrome P450</fullName>
    </submittedName>
</protein>
<accession>A0AAN6WQY9</accession>
<dbReference type="Pfam" id="PF00067">
    <property type="entry name" value="p450"/>
    <property type="match status" value="1"/>
</dbReference>
<dbReference type="AlphaFoldDB" id="A0AAN6WQY9"/>
<evidence type="ECO:0000313" key="9">
    <source>
        <dbReference type="Proteomes" id="UP001302126"/>
    </source>
</evidence>
<proteinExistence type="inferred from homology"/>
<evidence type="ECO:0000256" key="2">
    <source>
        <dbReference type="ARBA" id="ARBA00010617"/>
    </source>
</evidence>
<dbReference type="Proteomes" id="UP001302126">
    <property type="component" value="Unassembled WGS sequence"/>
</dbReference>
<evidence type="ECO:0000256" key="4">
    <source>
        <dbReference type="ARBA" id="ARBA00023002"/>
    </source>
</evidence>
<dbReference type="SUPFAM" id="SSF48264">
    <property type="entry name" value="Cytochrome P450"/>
    <property type="match status" value="1"/>
</dbReference>
<keyword evidence="9" id="KW-1185">Reference proteome</keyword>
<dbReference type="GO" id="GO:0004497">
    <property type="term" value="F:monooxygenase activity"/>
    <property type="evidence" value="ECO:0007669"/>
    <property type="project" value="UniProtKB-KW"/>
</dbReference>
<evidence type="ECO:0000256" key="5">
    <source>
        <dbReference type="ARBA" id="ARBA00023004"/>
    </source>
</evidence>
<feature type="binding site" description="axial binding residue" evidence="7">
    <location>
        <position position="460"/>
    </location>
    <ligand>
        <name>heme</name>
        <dbReference type="ChEBI" id="CHEBI:30413"/>
    </ligand>
    <ligandPart>
        <name>Fe</name>
        <dbReference type="ChEBI" id="CHEBI:18248"/>
    </ligandPart>
</feature>
<dbReference type="PRINTS" id="PR00465">
    <property type="entry name" value="EP450IV"/>
</dbReference>
<dbReference type="GO" id="GO:0005506">
    <property type="term" value="F:iron ion binding"/>
    <property type="evidence" value="ECO:0007669"/>
    <property type="project" value="InterPro"/>
</dbReference>
<dbReference type="InterPro" id="IPR036396">
    <property type="entry name" value="Cyt_P450_sf"/>
</dbReference>
<dbReference type="Gene3D" id="1.10.630.10">
    <property type="entry name" value="Cytochrome P450"/>
    <property type="match status" value="1"/>
</dbReference>
<organism evidence="8 9">
    <name type="scientific">Podospora australis</name>
    <dbReference type="NCBI Taxonomy" id="1536484"/>
    <lineage>
        <taxon>Eukaryota</taxon>
        <taxon>Fungi</taxon>
        <taxon>Dikarya</taxon>
        <taxon>Ascomycota</taxon>
        <taxon>Pezizomycotina</taxon>
        <taxon>Sordariomycetes</taxon>
        <taxon>Sordariomycetidae</taxon>
        <taxon>Sordariales</taxon>
        <taxon>Podosporaceae</taxon>
        <taxon>Podospora</taxon>
    </lineage>
</organism>
<keyword evidence="6" id="KW-0503">Monooxygenase</keyword>
<keyword evidence="7" id="KW-0349">Heme</keyword>
<dbReference type="InterPro" id="IPR002403">
    <property type="entry name" value="Cyt_P450_E_grp-IV"/>
</dbReference>
<dbReference type="GO" id="GO:0016705">
    <property type="term" value="F:oxidoreductase activity, acting on paired donors, with incorporation or reduction of molecular oxygen"/>
    <property type="evidence" value="ECO:0007669"/>
    <property type="project" value="InterPro"/>
</dbReference>
<keyword evidence="5 7" id="KW-0408">Iron</keyword>
<evidence type="ECO:0000256" key="6">
    <source>
        <dbReference type="ARBA" id="ARBA00023033"/>
    </source>
</evidence>
<comment type="caution">
    <text evidence="8">The sequence shown here is derived from an EMBL/GenBank/DDBJ whole genome shotgun (WGS) entry which is preliminary data.</text>
</comment>
<keyword evidence="4" id="KW-0560">Oxidoreductase</keyword>
<comment type="cofactor">
    <cofactor evidence="1 7">
        <name>heme</name>
        <dbReference type="ChEBI" id="CHEBI:30413"/>
    </cofactor>
</comment>
<reference evidence="8" key="1">
    <citation type="journal article" date="2023" name="Mol. Phylogenet. Evol.">
        <title>Genome-scale phylogeny and comparative genomics of the fungal order Sordariales.</title>
        <authorList>
            <person name="Hensen N."/>
            <person name="Bonometti L."/>
            <person name="Westerberg I."/>
            <person name="Brannstrom I.O."/>
            <person name="Guillou S."/>
            <person name="Cros-Aarteil S."/>
            <person name="Calhoun S."/>
            <person name="Haridas S."/>
            <person name="Kuo A."/>
            <person name="Mondo S."/>
            <person name="Pangilinan J."/>
            <person name="Riley R."/>
            <person name="LaButti K."/>
            <person name="Andreopoulos B."/>
            <person name="Lipzen A."/>
            <person name="Chen C."/>
            <person name="Yan M."/>
            <person name="Daum C."/>
            <person name="Ng V."/>
            <person name="Clum A."/>
            <person name="Steindorff A."/>
            <person name="Ohm R.A."/>
            <person name="Martin F."/>
            <person name="Silar P."/>
            <person name="Natvig D.O."/>
            <person name="Lalanne C."/>
            <person name="Gautier V."/>
            <person name="Ament-Velasquez S.L."/>
            <person name="Kruys A."/>
            <person name="Hutchinson M.I."/>
            <person name="Powell A.J."/>
            <person name="Barry K."/>
            <person name="Miller A.N."/>
            <person name="Grigoriev I.V."/>
            <person name="Debuchy R."/>
            <person name="Gladieux P."/>
            <person name="Hiltunen Thoren M."/>
            <person name="Johannesson H."/>
        </authorList>
    </citation>
    <scope>NUCLEOTIDE SEQUENCE</scope>
    <source>
        <strain evidence="8">PSN309</strain>
    </source>
</reference>
<dbReference type="EMBL" id="MU864438">
    <property type="protein sequence ID" value="KAK4185836.1"/>
    <property type="molecule type" value="Genomic_DNA"/>
</dbReference>
<name>A0AAN6WQY9_9PEZI</name>
<dbReference type="InterPro" id="IPR001128">
    <property type="entry name" value="Cyt_P450"/>
</dbReference>
<sequence length="518" mass="57924">MDAALSNISFPKVTIPSTLLASIKTDVKLSTLSIVLVAGLLVVSQLFGSRKGKPWVRVGRSPGPLGLRSLSARMDFFKRGRAIVREGYNKHKGENFVIQTAEKEQLVLAPRFLPEIRMLPESKLSHAHVLMDYWVGEHIGADIALAGAQHIDAVRGPLTKTLPITVPLMHREYLRTSEKLFSEVPKDTRQINAYQFCYAMISSMTSTVFIGEELTHRGGWSEIVAEYFPEAWRIRMALKPWPKSIRPLVKPILVRNNRLEEIIAKAEAFLDEPVRKRRESHNQDTDILKFLADYGESTRKIGMQVVGIITGALNTSTFALTQAIYDLCMHPEYIADIRAEAREALASENMQWTLETCKKLHLLDSFLKESLRLFAPEGLAITRKATSAFGLSDGTWIPEGTYVAVAGEGMALDPEFYPDPEKFDGRRFVDKKTSLPLAPEREFHGIEPGNAMWGAGRLTCPGRHFASVLSKMIIANLLLRYDISLPPGQTELKPGAEMDANLLPDMTQMIVLTEVQAR</sequence>
<evidence type="ECO:0000256" key="1">
    <source>
        <dbReference type="ARBA" id="ARBA00001971"/>
    </source>
</evidence>
<evidence type="ECO:0000256" key="3">
    <source>
        <dbReference type="ARBA" id="ARBA00022723"/>
    </source>
</evidence>
<gene>
    <name evidence="8" type="ORF">QBC35DRAFT_414056</name>
</gene>
<dbReference type="GO" id="GO:0020037">
    <property type="term" value="F:heme binding"/>
    <property type="evidence" value="ECO:0007669"/>
    <property type="project" value="InterPro"/>
</dbReference>
<keyword evidence="3 7" id="KW-0479">Metal-binding</keyword>
<reference evidence="8" key="2">
    <citation type="submission" date="2023-05" db="EMBL/GenBank/DDBJ databases">
        <authorList>
            <consortium name="Lawrence Berkeley National Laboratory"/>
            <person name="Steindorff A."/>
            <person name="Hensen N."/>
            <person name="Bonometti L."/>
            <person name="Westerberg I."/>
            <person name="Brannstrom I.O."/>
            <person name="Guillou S."/>
            <person name="Cros-Aarteil S."/>
            <person name="Calhoun S."/>
            <person name="Haridas S."/>
            <person name="Kuo A."/>
            <person name="Mondo S."/>
            <person name="Pangilinan J."/>
            <person name="Riley R."/>
            <person name="Labutti K."/>
            <person name="Andreopoulos B."/>
            <person name="Lipzen A."/>
            <person name="Chen C."/>
            <person name="Yanf M."/>
            <person name="Daum C."/>
            <person name="Ng V."/>
            <person name="Clum A."/>
            <person name="Ohm R."/>
            <person name="Martin F."/>
            <person name="Silar P."/>
            <person name="Natvig D."/>
            <person name="Lalanne C."/>
            <person name="Gautier V."/>
            <person name="Ament-Velasquez S.L."/>
            <person name="Kruys A."/>
            <person name="Hutchinson M.I."/>
            <person name="Powell A.J."/>
            <person name="Barry K."/>
            <person name="Miller A.N."/>
            <person name="Grigoriev I.V."/>
            <person name="Debuchy R."/>
            <person name="Gladieux P."/>
            <person name="Thoren M.H."/>
            <person name="Johannesson H."/>
        </authorList>
    </citation>
    <scope>NUCLEOTIDE SEQUENCE</scope>
    <source>
        <strain evidence="8">PSN309</strain>
    </source>
</reference>
<evidence type="ECO:0000256" key="7">
    <source>
        <dbReference type="PIRSR" id="PIRSR602403-1"/>
    </source>
</evidence>
<dbReference type="CDD" id="cd11041">
    <property type="entry name" value="CYP503A1-like"/>
    <property type="match status" value="1"/>
</dbReference>
<evidence type="ECO:0000313" key="8">
    <source>
        <dbReference type="EMBL" id="KAK4185836.1"/>
    </source>
</evidence>
<comment type="similarity">
    <text evidence="2">Belongs to the cytochrome P450 family.</text>
</comment>
<dbReference type="PANTHER" id="PTHR46206">
    <property type="entry name" value="CYTOCHROME P450"/>
    <property type="match status" value="1"/>
</dbReference>